<evidence type="ECO:0000256" key="1">
    <source>
        <dbReference type="SAM" id="Phobius"/>
    </source>
</evidence>
<feature type="transmembrane region" description="Helical" evidence="1">
    <location>
        <begin position="21"/>
        <end position="39"/>
    </location>
</feature>
<reference evidence="2" key="1">
    <citation type="journal article" date="2014" name="Int. J. Syst. Evol. Microbiol.">
        <title>Complete genome sequence of Corynebacterium casei LMG S-19264T (=DSM 44701T), isolated from a smear-ripened cheese.</title>
        <authorList>
            <consortium name="US DOE Joint Genome Institute (JGI-PGF)"/>
            <person name="Walter F."/>
            <person name="Albersmeier A."/>
            <person name="Kalinowski J."/>
            <person name="Ruckert C."/>
        </authorList>
    </citation>
    <scope>NUCLEOTIDE SEQUENCE</scope>
    <source>
        <strain evidence="2">JCM 4234</strain>
    </source>
</reference>
<proteinExistence type="predicted"/>
<keyword evidence="1" id="KW-1133">Transmembrane helix</keyword>
<dbReference type="AlphaFoldDB" id="A0A918GDU0"/>
<reference evidence="2" key="2">
    <citation type="submission" date="2020-09" db="EMBL/GenBank/DDBJ databases">
        <authorList>
            <person name="Sun Q."/>
            <person name="Ohkuma M."/>
        </authorList>
    </citation>
    <scope>NUCLEOTIDE SEQUENCE</scope>
    <source>
        <strain evidence="2">JCM 4234</strain>
    </source>
</reference>
<dbReference type="EMBL" id="BMSL01000003">
    <property type="protein sequence ID" value="GGS30327.1"/>
    <property type="molecule type" value="Genomic_DNA"/>
</dbReference>
<accession>A0A918GDU0</accession>
<name>A0A918GDU0_STRGD</name>
<dbReference type="Proteomes" id="UP000653493">
    <property type="component" value="Unassembled WGS sequence"/>
</dbReference>
<evidence type="ECO:0000313" key="2">
    <source>
        <dbReference type="EMBL" id="GGS30327.1"/>
    </source>
</evidence>
<keyword evidence="1" id="KW-0472">Membrane</keyword>
<sequence length="71" mass="7614">MWRVSVVLQPMRGSPLRGLSYLPVWCPVCVAFMIVIPSVPPPEVTDCQMALLVGKLGRGDTPAYGRSVTGG</sequence>
<keyword evidence="3" id="KW-1185">Reference proteome</keyword>
<comment type="caution">
    <text evidence="2">The sequence shown here is derived from an EMBL/GenBank/DDBJ whole genome shotgun (WGS) entry which is preliminary data.</text>
</comment>
<gene>
    <name evidence="2" type="ORF">GCM10010238_19270</name>
</gene>
<protein>
    <submittedName>
        <fullName evidence="2">Uncharacterized protein</fullName>
    </submittedName>
</protein>
<organism evidence="2 3">
    <name type="scientific">Streptomyces griseoviridis</name>
    <dbReference type="NCBI Taxonomy" id="45398"/>
    <lineage>
        <taxon>Bacteria</taxon>
        <taxon>Bacillati</taxon>
        <taxon>Actinomycetota</taxon>
        <taxon>Actinomycetes</taxon>
        <taxon>Kitasatosporales</taxon>
        <taxon>Streptomycetaceae</taxon>
        <taxon>Streptomyces</taxon>
    </lineage>
</organism>
<keyword evidence="1" id="KW-0812">Transmembrane</keyword>
<evidence type="ECO:0000313" key="3">
    <source>
        <dbReference type="Proteomes" id="UP000653493"/>
    </source>
</evidence>